<accession>A0ABP4BTA8</accession>
<proteinExistence type="predicted"/>
<dbReference type="EMBL" id="BAAAHH010000015">
    <property type="protein sequence ID" value="GAA0954663.1"/>
    <property type="molecule type" value="Genomic_DNA"/>
</dbReference>
<keyword evidence="2" id="KW-1185">Reference proteome</keyword>
<evidence type="ECO:0000313" key="2">
    <source>
        <dbReference type="Proteomes" id="UP001500665"/>
    </source>
</evidence>
<sequence>MLVGVDLAELLAAAKIPIDGPHDCSVDRALVRPENETKNVSVLRRVVLPQCEFGFAVGGARGGKAQAPLDGEQLMPRAGTEEAVHKLARLDCGIEVEHPRVQGADIIAREPDGERAIAIGHG</sequence>
<dbReference type="Proteomes" id="UP001500665">
    <property type="component" value="Unassembled WGS sequence"/>
</dbReference>
<reference evidence="2" key="1">
    <citation type="journal article" date="2019" name="Int. J. Syst. Evol. Microbiol.">
        <title>The Global Catalogue of Microorganisms (GCM) 10K type strain sequencing project: providing services to taxonomists for standard genome sequencing and annotation.</title>
        <authorList>
            <consortium name="The Broad Institute Genomics Platform"/>
            <consortium name="The Broad Institute Genome Sequencing Center for Infectious Disease"/>
            <person name="Wu L."/>
            <person name="Ma J."/>
        </authorList>
    </citation>
    <scope>NUCLEOTIDE SEQUENCE [LARGE SCALE GENOMIC DNA]</scope>
    <source>
        <strain evidence="2">JCM 10696</strain>
    </source>
</reference>
<comment type="caution">
    <text evidence="1">The sequence shown here is derived from an EMBL/GenBank/DDBJ whole genome shotgun (WGS) entry which is preliminary data.</text>
</comment>
<name>A0ABP4BTA8_9ACTN</name>
<organism evidence="1 2">
    <name type="scientific">Actinocorallia libanotica</name>
    <dbReference type="NCBI Taxonomy" id="46162"/>
    <lineage>
        <taxon>Bacteria</taxon>
        <taxon>Bacillati</taxon>
        <taxon>Actinomycetota</taxon>
        <taxon>Actinomycetes</taxon>
        <taxon>Streptosporangiales</taxon>
        <taxon>Thermomonosporaceae</taxon>
        <taxon>Actinocorallia</taxon>
    </lineage>
</organism>
<protein>
    <submittedName>
        <fullName evidence="1">Uncharacterized protein</fullName>
    </submittedName>
</protein>
<evidence type="ECO:0000313" key="1">
    <source>
        <dbReference type="EMBL" id="GAA0954663.1"/>
    </source>
</evidence>
<gene>
    <name evidence="1" type="ORF">GCM10009550_38200</name>
</gene>